<reference evidence="1" key="2">
    <citation type="journal article" date="2015" name="Data Brief">
        <title>Shoot transcriptome of the giant reed, Arundo donax.</title>
        <authorList>
            <person name="Barrero R.A."/>
            <person name="Guerrero F.D."/>
            <person name="Moolhuijzen P."/>
            <person name="Goolsby J.A."/>
            <person name="Tidwell J."/>
            <person name="Bellgard S.E."/>
            <person name="Bellgard M.I."/>
        </authorList>
    </citation>
    <scope>NUCLEOTIDE SEQUENCE</scope>
    <source>
        <tissue evidence="1">Shoot tissue taken approximately 20 cm above the soil surface</tissue>
    </source>
</reference>
<evidence type="ECO:0000313" key="1">
    <source>
        <dbReference type="EMBL" id="JAD50015.1"/>
    </source>
</evidence>
<organism evidence="1">
    <name type="scientific">Arundo donax</name>
    <name type="common">Giant reed</name>
    <name type="synonym">Donax arundinaceus</name>
    <dbReference type="NCBI Taxonomy" id="35708"/>
    <lineage>
        <taxon>Eukaryota</taxon>
        <taxon>Viridiplantae</taxon>
        <taxon>Streptophyta</taxon>
        <taxon>Embryophyta</taxon>
        <taxon>Tracheophyta</taxon>
        <taxon>Spermatophyta</taxon>
        <taxon>Magnoliopsida</taxon>
        <taxon>Liliopsida</taxon>
        <taxon>Poales</taxon>
        <taxon>Poaceae</taxon>
        <taxon>PACMAD clade</taxon>
        <taxon>Arundinoideae</taxon>
        <taxon>Arundineae</taxon>
        <taxon>Arundo</taxon>
    </lineage>
</organism>
<protein>
    <submittedName>
        <fullName evidence="1">Uncharacterized protein</fullName>
    </submittedName>
</protein>
<dbReference type="EMBL" id="GBRH01247880">
    <property type="protein sequence ID" value="JAD50015.1"/>
    <property type="molecule type" value="Transcribed_RNA"/>
</dbReference>
<name>A0A0A9AM51_ARUDO</name>
<accession>A0A0A9AM51</accession>
<sequence length="38" mass="4815">MVHIHFTRTNIVFLFKKHLLQNTRQARQRYICCCKYRF</sequence>
<proteinExistence type="predicted"/>
<reference evidence="1" key="1">
    <citation type="submission" date="2014-09" db="EMBL/GenBank/DDBJ databases">
        <authorList>
            <person name="Magalhaes I.L.F."/>
            <person name="Oliveira U."/>
            <person name="Santos F.R."/>
            <person name="Vidigal T.H.D.A."/>
            <person name="Brescovit A.D."/>
            <person name="Santos A.J."/>
        </authorList>
    </citation>
    <scope>NUCLEOTIDE SEQUENCE</scope>
    <source>
        <tissue evidence="1">Shoot tissue taken approximately 20 cm above the soil surface</tissue>
    </source>
</reference>
<dbReference type="AlphaFoldDB" id="A0A0A9AM51"/>